<keyword evidence="4" id="KW-1185">Reference proteome</keyword>
<organism evidence="3 4">
    <name type="scientific">Morchella conica CCBAS932</name>
    <dbReference type="NCBI Taxonomy" id="1392247"/>
    <lineage>
        <taxon>Eukaryota</taxon>
        <taxon>Fungi</taxon>
        <taxon>Dikarya</taxon>
        <taxon>Ascomycota</taxon>
        <taxon>Pezizomycotina</taxon>
        <taxon>Pezizomycetes</taxon>
        <taxon>Pezizales</taxon>
        <taxon>Morchellaceae</taxon>
        <taxon>Morchella</taxon>
    </lineage>
</organism>
<dbReference type="AlphaFoldDB" id="A0A3N4KNZ6"/>
<dbReference type="OrthoDB" id="2310150at2759"/>
<dbReference type="CDD" id="cd19075">
    <property type="entry name" value="AKR_AKR7A1-5"/>
    <property type="match status" value="1"/>
</dbReference>
<reference evidence="3 4" key="1">
    <citation type="journal article" date="2018" name="Nat. Ecol. Evol.">
        <title>Pezizomycetes genomes reveal the molecular basis of ectomycorrhizal truffle lifestyle.</title>
        <authorList>
            <person name="Murat C."/>
            <person name="Payen T."/>
            <person name="Noel B."/>
            <person name="Kuo A."/>
            <person name="Morin E."/>
            <person name="Chen J."/>
            <person name="Kohler A."/>
            <person name="Krizsan K."/>
            <person name="Balestrini R."/>
            <person name="Da Silva C."/>
            <person name="Montanini B."/>
            <person name="Hainaut M."/>
            <person name="Levati E."/>
            <person name="Barry K.W."/>
            <person name="Belfiori B."/>
            <person name="Cichocki N."/>
            <person name="Clum A."/>
            <person name="Dockter R.B."/>
            <person name="Fauchery L."/>
            <person name="Guy J."/>
            <person name="Iotti M."/>
            <person name="Le Tacon F."/>
            <person name="Lindquist E.A."/>
            <person name="Lipzen A."/>
            <person name="Malagnac F."/>
            <person name="Mello A."/>
            <person name="Molinier V."/>
            <person name="Miyauchi S."/>
            <person name="Poulain J."/>
            <person name="Riccioni C."/>
            <person name="Rubini A."/>
            <person name="Sitrit Y."/>
            <person name="Splivallo R."/>
            <person name="Traeger S."/>
            <person name="Wang M."/>
            <person name="Zifcakova L."/>
            <person name="Wipf D."/>
            <person name="Zambonelli A."/>
            <person name="Paolocci F."/>
            <person name="Nowrousian M."/>
            <person name="Ottonello S."/>
            <person name="Baldrian P."/>
            <person name="Spatafora J.W."/>
            <person name="Henrissat B."/>
            <person name="Nagy L.G."/>
            <person name="Aury J.M."/>
            <person name="Wincker P."/>
            <person name="Grigoriev I.V."/>
            <person name="Bonfante P."/>
            <person name="Martin F.M."/>
        </authorList>
    </citation>
    <scope>NUCLEOTIDE SEQUENCE [LARGE SCALE GENOMIC DNA]</scope>
    <source>
        <strain evidence="3 4">CCBAS932</strain>
    </source>
</reference>
<evidence type="ECO:0000256" key="1">
    <source>
        <dbReference type="ARBA" id="ARBA00023002"/>
    </source>
</evidence>
<dbReference type="InParanoid" id="A0A3N4KNZ6"/>
<evidence type="ECO:0000313" key="4">
    <source>
        <dbReference type="Proteomes" id="UP000277580"/>
    </source>
</evidence>
<evidence type="ECO:0000259" key="2">
    <source>
        <dbReference type="Pfam" id="PF00248"/>
    </source>
</evidence>
<dbReference type="PANTHER" id="PTHR43364:SF4">
    <property type="entry name" value="NAD(P)-LINKED OXIDOREDUCTASE SUPERFAMILY PROTEIN"/>
    <property type="match status" value="1"/>
</dbReference>
<keyword evidence="1" id="KW-0560">Oxidoreductase</keyword>
<gene>
    <name evidence="3" type="ORF">P167DRAFT_553681</name>
</gene>
<dbReference type="EMBL" id="ML119130">
    <property type="protein sequence ID" value="RPB12267.1"/>
    <property type="molecule type" value="Genomic_DNA"/>
</dbReference>
<dbReference type="Gene3D" id="3.20.20.100">
    <property type="entry name" value="NADP-dependent oxidoreductase domain"/>
    <property type="match status" value="1"/>
</dbReference>
<dbReference type="GO" id="GO:0016491">
    <property type="term" value="F:oxidoreductase activity"/>
    <property type="evidence" value="ECO:0007669"/>
    <property type="project" value="UniProtKB-KW"/>
</dbReference>
<dbReference type="InterPro" id="IPR023210">
    <property type="entry name" value="NADP_OxRdtase_dom"/>
</dbReference>
<evidence type="ECO:0000313" key="3">
    <source>
        <dbReference type="EMBL" id="RPB12267.1"/>
    </source>
</evidence>
<name>A0A3N4KNZ6_9PEZI</name>
<dbReference type="Pfam" id="PF00248">
    <property type="entry name" value="Aldo_ket_red"/>
    <property type="match status" value="1"/>
</dbReference>
<dbReference type="InterPro" id="IPR036812">
    <property type="entry name" value="NAD(P)_OxRdtase_dom_sf"/>
</dbReference>
<accession>A0A3N4KNZ6</accession>
<sequence length="325" mass="36943">MSTEKKNRIILGLMTFGPDRNDGARITSLTEFKNILTAFRDRGYIELDTARVYCGSQQESFTASAGWKQTGFTIATKLYPNQPGIHKAASIKENIAKSLSELGMEKVDLWYFHAPDRSVPFEETLERLGLSNYTAFEVAEICTLCKERGWVKPSVYQGMYNVITRAIEKELFVACRKYGLDIVVYNPLAGGFFTGNYKSPALPESGRFSNTNPSGSIYRARYFNDHYFNALKLIEPVAEKHNLTMVEIAFRWLLHHSVLNIKNGNDGIILDVSSQKQLEENLDQLEKGPLPSEVVEVLNKAWEVVNPNTPNYWHLELKYTYDTTV</sequence>
<feature type="domain" description="NADP-dependent oxidoreductase" evidence="2">
    <location>
        <begin position="8"/>
        <end position="302"/>
    </location>
</feature>
<proteinExistence type="predicted"/>
<dbReference type="Proteomes" id="UP000277580">
    <property type="component" value="Unassembled WGS sequence"/>
</dbReference>
<protein>
    <submittedName>
        <fullName evidence="3">Aflatoxin B1 aldehyde reductase member 2</fullName>
    </submittedName>
</protein>
<dbReference type="InterPro" id="IPR050523">
    <property type="entry name" value="AKR_Detox_Biosynth"/>
</dbReference>
<dbReference type="PRINTS" id="PR00069">
    <property type="entry name" value="ALDKETRDTASE"/>
</dbReference>
<dbReference type="InterPro" id="IPR020471">
    <property type="entry name" value="AKR"/>
</dbReference>
<dbReference type="SUPFAM" id="SSF51430">
    <property type="entry name" value="NAD(P)-linked oxidoreductase"/>
    <property type="match status" value="1"/>
</dbReference>
<dbReference type="PANTHER" id="PTHR43364">
    <property type="entry name" value="NADH-SPECIFIC METHYLGLYOXAL REDUCTASE-RELATED"/>
    <property type="match status" value="1"/>
</dbReference>
<dbReference type="STRING" id="1392247.A0A3N4KNZ6"/>